<gene>
    <name evidence="2" type="ORF">QCA50_020362</name>
</gene>
<keyword evidence="1" id="KW-1133">Transmembrane helix</keyword>
<sequence>MTEHPTVKRYFPDNAFTPLTSIGWHLGDSDWCFLPQSEKTRTIFIIATSAAFVAFGIQLIPMVISLRALWISTRTSPSRIIKYLVVHTCALEIVNIIGLLTAALSFRLYFGSFQDLWARRTCFNPTNNEDAATYINPRSDVDADLDEWERWREEFRVLNIISTVAFGLCGMLTDGMLLWRCHQIWKFTLFSRPKLVIVIPMLLFVASAVSLCFSGIGDPPTGFSLFLYFIISMTLNITLTSLIILRLLRCRAQTQKALGNQHGRHYNMISIMFVESAFMSFICSVLILASFQDNIASNFGMTLEIWVAVTPAVQACANHLIVYRGARGFYGSWKNHNASEENHSTVAFSQSQSAADLSV</sequence>
<comment type="caution">
    <text evidence="2">The sequence shown here is derived from an EMBL/GenBank/DDBJ whole genome shotgun (WGS) entry which is preliminary data.</text>
</comment>
<dbReference type="Proteomes" id="UP001385951">
    <property type="component" value="Unassembled WGS sequence"/>
</dbReference>
<feature type="transmembrane region" description="Helical" evidence="1">
    <location>
        <begin position="43"/>
        <end position="64"/>
    </location>
</feature>
<feature type="transmembrane region" description="Helical" evidence="1">
    <location>
        <begin position="157"/>
        <end position="179"/>
    </location>
</feature>
<feature type="transmembrane region" description="Helical" evidence="1">
    <location>
        <begin position="84"/>
        <end position="110"/>
    </location>
</feature>
<proteinExistence type="predicted"/>
<keyword evidence="3" id="KW-1185">Reference proteome</keyword>
<accession>A0AAW0F7V7</accession>
<keyword evidence="1" id="KW-0472">Membrane</keyword>
<feature type="transmembrane region" description="Helical" evidence="1">
    <location>
        <begin position="223"/>
        <end position="248"/>
    </location>
</feature>
<feature type="transmembrane region" description="Helical" evidence="1">
    <location>
        <begin position="195"/>
        <end position="217"/>
    </location>
</feature>
<reference evidence="2 3" key="1">
    <citation type="submission" date="2022-09" db="EMBL/GenBank/DDBJ databases">
        <authorList>
            <person name="Palmer J.M."/>
        </authorList>
    </citation>
    <scope>NUCLEOTIDE SEQUENCE [LARGE SCALE GENOMIC DNA]</scope>
    <source>
        <strain evidence="2 3">DSM 7382</strain>
    </source>
</reference>
<dbReference type="EMBL" id="JASBNA010000108">
    <property type="protein sequence ID" value="KAK7676680.1"/>
    <property type="molecule type" value="Genomic_DNA"/>
</dbReference>
<feature type="transmembrane region" description="Helical" evidence="1">
    <location>
        <begin position="269"/>
        <end position="291"/>
    </location>
</feature>
<protein>
    <submittedName>
        <fullName evidence="2">Uncharacterized protein</fullName>
    </submittedName>
</protein>
<evidence type="ECO:0000313" key="3">
    <source>
        <dbReference type="Proteomes" id="UP001385951"/>
    </source>
</evidence>
<dbReference type="AlphaFoldDB" id="A0AAW0F7V7"/>
<keyword evidence="1" id="KW-0812">Transmembrane</keyword>
<name>A0AAW0F7V7_9APHY</name>
<organism evidence="2 3">
    <name type="scientific">Cerrena zonata</name>
    <dbReference type="NCBI Taxonomy" id="2478898"/>
    <lineage>
        <taxon>Eukaryota</taxon>
        <taxon>Fungi</taxon>
        <taxon>Dikarya</taxon>
        <taxon>Basidiomycota</taxon>
        <taxon>Agaricomycotina</taxon>
        <taxon>Agaricomycetes</taxon>
        <taxon>Polyporales</taxon>
        <taxon>Cerrenaceae</taxon>
        <taxon>Cerrena</taxon>
    </lineage>
</organism>
<evidence type="ECO:0000313" key="2">
    <source>
        <dbReference type="EMBL" id="KAK7676680.1"/>
    </source>
</evidence>
<feature type="transmembrane region" description="Helical" evidence="1">
    <location>
        <begin position="303"/>
        <end position="323"/>
    </location>
</feature>
<evidence type="ECO:0000256" key="1">
    <source>
        <dbReference type="SAM" id="Phobius"/>
    </source>
</evidence>